<dbReference type="EMBL" id="CP097885">
    <property type="protein sequence ID" value="URN41398.1"/>
    <property type="molecule type" value="Genomic_DNA"/>
</dbReference>
<proteinExistence type="predicted"/>
<keyword evidence="2" id="KW-1185">Reference proteome</keyword>
<organism evidence="1 2">
    <name type="scientific">Peptoniphilus genitalis</name>
    <dbReference type="NCBI Taxonomy" id="3036303"/>
    <lineage>
        <taxon>Bacteria</taxon>
        <taxon>Bacillati</taxon>
        <taxon>Bacillota</taxon>
        <taxon>Tissierellia</taxon>
        <taxon>Tissierellales</taxon>
        <taxon>Peptoniphilaceae</taxon>
        <taxon>Peptoniphilus</taxon>
    </lineage>
</organism>
<sequence length="169" mass="19620">MKNSKLNKKLFATTMAILIFSQTTVPVFASSYSKYKSSNDEVKYESLLTNKLPDYKKSELFELKNELDLNYEEINFLEEQYLINHSGTELRWKVSAVKKVVKVAKPILKKAAKKFGVKMGEKGLADFTDYLFEWEDDHQNGIENFLINKWGWNQTAAHWAAKTIMFVAF</sequence>
<gene>
    <name evidence="1" type="ORF">M9426_09085</name>
</gene>
<evidence type="ECO:0000313" key="2">
    <source>
        <dbReference type="Proteomes" id="UP001056218"/>
    </source>
</evidence>
<dbReference type="Proteomes" id="UP001056218">
    <property type="component" value="Chromosome"/>
</dbReference>
<accession>A0ABY4TNN7</accession>
<protein>
    <submittedName>
        <fullName evidence="1">Uncharacterized protein</fullName>
    </submittedName>
</protein>
<evidence type="ECO:0000313" key="1">
    <source>
        <dbReference type="EMBL" id="URN41398.1"/>
    </source>
</evidence>
<dbReference type="RefSeq" id="WP_250342027.1">
    <property type="nucleotide sequence ID" value="NZ_CP097885.1"/>
</dbReference>
<reference evidence="1 2" key="1">
    <citation type="submission" date="2022-05" db="EMBL/GenBank/DDBJ databases">
        <title>Identification of Peptoniphilus vaginalis-like Bacteria, Peptoniphilus septimus sp. nov. from Blood Cultures in a Cervical Cancer Patient receiving Chemotherapy: Case and Implications.</title>
        <authorList>
            <person name="Zhan X.-Y."/>
        </authorList>
    </citation>
    <scope>NUCLEOTIDE SEQUENCE [LARGE SCALE GENOMIC DNA]</scope>
    <source>
        <strain evidence="1 2">SAHP1</strain>
    </source>
</reference>
<name>A0ABY4TNN7_9FIRM</name>